<keyword evidence="2 7" id="KW-0285">Flavoprotein</keyword>
<comment type="caution">
    <text evidence="10">The sequence shown here is derived from an EMBL/GenBank/DDBJ whole genome shotgun (WGS) entry which is preliminary data.</text>
</comment>
<dbReference type="InterPro" id="IPR000415">
    <property type="entry name" value="Nitroreductase-like"/>
</dbReference>
<evidence type="ECO:0000256" key="7">
    <source>
        <dbReference type="PIRNR" id="PIRNR000232"/>
    </source>
</evidence>
<reference evidence="10" key="1">
    <citation type="submission" date="2020-10" db="EMBL/GenBank/DDBJ databases">
        <title>Microbiome of the Black Sea water column analyzed by genome centric metagenomics.</title>
        <authorList>
            <person name="Cabello-Yeves P.J."/>
            <person name="Callieri C."/>
            <person name="Picazo A."/>
            <person name="Mehrshad M."/>
            <person name="Haro-Moreno J.M."/>
            <person name="Roda-Garcia J."/>
            <person name="Dzembekova N."/>
            <person name="Slabakova V."/>
            <person name="Slabakova N."/>
            <person name="Moncheva S."/>
            <person name="Rodriguez-Valera F."/>
        </authorList>
    </citation>
    <scope>NUCLEOTIDE SEQUENCE</scope>
    <source>
        <strain evidence="10">BS307-5m-G5</strain>
    </source>
</reference>
<keyword evidence="3 7" id="KW-0288">FMN</keyword>
<dbReference type="Pfam" id="PF00881">
    <property type="entry name" value="Nitroreductase"/>
    <property type="match status" value="1"/>
</dbReference>
<evidence type="ECO:0000256" key="4">
    <source>
        <dbReference type="ARBA" id="ARBA00022857"/>
    </source>
</evidence>
<dbReference type="GO" id="GO:0016491">
    <property type="term" value="F:oxidoreductase activity"/>
    <property type="evidence" value="ECO:0007669"/>
    <property type="project" value="UniProtKB-UniRule"/>
</dbReference>
<keyword evidence="5 7" id="KW-0560">Oxidoreductase</keyword>
<feature type="binding site" description="in other chain" evidence="8">
    <location>
        <begin position="11"/>
        <end position="13"/>
    </location>
    <ligand>
        <name>FMN</name>
        <dbReference type="ChEBI" id="CHEBI:58210"/>
        <note>ligand shared between dimeric partners</note>
    </ligand>
</feature>
<evidence type="ECO:0000313" key="11">
    <source>
        <dbReference type="Proteomes" id="UP000785783"/>
    </source>
</evidence>
<sequence length="180" mass="19027">MVETLEFLKKRRSVLARNMTGPGPDAEQLRALLGIGARVPDHGKLTPWRFVVLQGDDRAKLGAIAQKALDDAGAAEQFERAPCVVAVLACPQEHPKIPRSEMILSAGAACMNLLTAAQATGFAAQWLTGAAAYADAVLQALGGAQGDEIAGFIYIGTTDEAPSDRARPSLDDVVRFGLEE</sequence>
<dbReference type="CDD" id="cd02135">
    <property type="entry name" value="YdjA-like"/>
    <property type="match status" value="1"/>
</dbReference>
<protein>
    <recommendedName>
        <fullName evidence="7">Putative NAD(P)H nitroreductase</fullName>
        <ecNumber evidence="7">1.-.-.-</ecNumber>
    </recommendedName>
</protein>
<dbReference type="SUPFAM" id="SSF55469">
    <property type="entry name" value="FMN-dependent nitroreductase-like"/>
    <property type="match status" value="1"/>
</dbReference>
<keyword evidence="6 7" id="KW-0520">NAD</keyword>
<dbReference type="EC" id="1.-.-.-" evidence="7"/>
<name>A0A937L5G0_9PROT</name>
<evidence type="ECO:0000256" key="6">
    <source>
        <dbReference type="ARBA" id="ARBA00023027"/>
    </source>
</evidence>
<keyword evidence="4 7" id="KW-0521">NADP</keyword>
<comment type="similarity">
    <text evidence="1 7">Belongs to the nitroreductase family.</text>
</comment>
<dbReference type="AlphaFoldDB" id="A0A937L5G0"/>
<dbReference type="InterPro" id="IPR029479">
    <property type="entry name" value="Nitroreductase"/>
</dbReference>
<organism evidence="10 11">
    <name type="scientific">PS1 clade bacterium</name>
    <dbReference type="NCBI Taxonomy" id="2175152"/>
    <lineage>
        <taxon>Bacteria</taxon>
        <taxon>Pseudomonadati</taxon>
        <taxon>Pseudomonadota</taxon>
        <taxon>Alphaproteobacteria</taxon>
        <taxon>PS1 clade</taxon>
    </lineage>
</organism>
<dbReference type="PIRSF" id="PIRSF000232">
    <property type="entry name" value="YdjA"/>
    <property type="match status" value="1"/>
</dbReference>
<feature type="domain" description="Nitroreductase" evidence="9">
    <location>
        <begin position="8"/>
        <end position="156"/>
    </location>
</feature>
<dbReference type="Proteomes" id="UP000785783">
    <property type="component" value="Unassembled WGS sequence"/>
</dbReference>
<feature type="binding site" description="in other chain" evidence="8">
    <location>
        <begin position="126"/>
        <end position="128"/>
    </location>
    <ligand>
        <name>FMN</name>
        <dbReference type="ChEBI" id="CHEBI:58210"/>
        <note>ligand shared between dimeric partners</note>
    </ligand>
</feature>
<dbReference type="PANTHER" id="PTHR43821:SF1">
    <property type="entry name" value="NAD(P)H NITROREDUCTASE YDJA-RELATED"/>
    <property type="match status" value="1"/>
</dbReference>
<evidence type="ECO:0000256" key="3">
    <source>
        <dbReference type="ARBA" id="ARBA00022643"/>
    </source>
</evidence>
<gene>
    <name evidence="10" type="ORF">ISQ19_04110</name>
</gene>
<proteinExistence type="inferred from homology"/>
<evidence type="ECO:0000313" key="10">
    <source>
        <dbReference type="EMBL" id="MBL6761862.1"/>
    </source>
</evidence>
<evidence type="ECO:0000259" key="9">
    <source>
        <dbReference type="Pfam" id="PF00881"/>
    </source>
</evidence>
<evidence type="ECO:0000256" key="2">
    <source>
        <dbReference type="ARBA" id="ARBA00022630"/>
    </source>
</evidence>
<evidence type="ECO:0000256" key="5">
    <source>
        <dbReference type="ARBA" id="ARBA00023002"/>
    </source>
</evidence>
<dbReference type="EMBL" id="JADHOK010000043">
    <property type="protein sequence ID" value="MBL6761862.1"/>
    <property type="molecule type" value="Genomic_DNA"/>
</dbReference>
<evidence type="ECO:0000256" key="1">
    <source>
        <dbReference type="ARBA" id="ARBA00007118"/>
    </source>
</evidence>
<dbReference type="InterPro" id="IPR026021">
    <property type="entry name" value="YdjA-like"/>
</dbReference>
<comment type="cofactor">
    <cofactor evidence="8">
        <name>FMN</name>
        <dbReference type="ChEBI" id="CHEBI:58210"/>
    </cofactor>
    <text evidence="8">Binds 1 FMN per subunit.</text>
</comment>
<evidence type="ECO:0000256" key="8">
    <source>
        <dbReference type="PIRSR" id="PIRSR000232-1"/>
    </source>
</evidence>
<feature type="binding site" evidence="8">
    <location>
        <position position="42"/>
    </location>
    <ligand>
        <name>FMN</name>
        <dbReference type="ChEBI" id="CHEBI:58210"/>
        <note>ligand shared between dimeric partners</note>
    </ligand>
</feature>
<feature type="binding site" evidence="8">
    <location>
        <position position="38"/>
    </location>
    <ligand>
        <name>FMN</name>
        <dbReference type="ChEBI" id="CHEBI:58210"/>
        <note>ligand shared between dimeric partners</note>
    </ligand>
</feature>
<dbReference type="InterPro" id="IPR052530">
    <property type="entry name" value="NAD(P)H_nitroreductase"/>
</dbReference>
<dbReference type="Gene3D" id="3.40.109.10">
    <property type="entry name" value="NADH Oxidase"/>
    <property type="match status" value="1"/>
</dbReference>
<dbReference type="PANTHER" id="PTHR43821">
    <property type="entry name" value="NAD(P)H NITROREDUCTASE YDJA-RELATED"/>
    <property type="match status" value="1"/>
</dbReference>
<accession>A0A937L5G0</accession>